<comment type="caution">
    <text evidence="2">The sequence shown here is derived from an EMBL/GenBank/DDBJ whole genome shotgun (WGS) entry which is preliminary data.</text>
</comment>
<organism evidence="2 3">
    <name type="scientific">Brachionus plicatilis</name>
    <name type="common">Marine rotifer</name>
    <name type="synonym">Brachionus muelleri</name>
    <dbReference type="NCBI Taxonomy" id="10195"/>
    <lineage>
        <taxon>Eukaryota</taxon>
        <taxon>Metazoa</taxon>
        <taxon>Spiralia</taxon>
        <taxon>Gnathifera</taxon>
        <taxon>Rotifera</taxon>
        <taxon>Eurotatoria</taxon>
        <taxon>Monogononta</taxon>
        <taxon>Pseudotrocha</taxon>
        <taxon>Ploima</taxon>
        <taxon>Brachionidae</taxon>
        <taxon>Brachionus</taxon>
    </lineage>
</organism>
<evidence type="ECO:0000256" key="1">
    <source>
        <dbReference type="SAM" id="Phobius"/>
    </source>
</evidence>
<accession>A0A3M7QPF2</accession>
<dbReference type="Proteomes" id="UP000276133">
    <property type="component" value="Unassembled WGS sequence"/>
</dbReference>
<name>A0A3M7QPF2_BRAPC</name>
<keyword evidence="3" id="KW-1185">Reference proteome</keyword>
<keyword evidence="1" id="KW-1133">Transmembrane helix</keyword>
<keyword evidence="1" id="KW-0472">Membrane</keyword>
<protein>
    <submittedName>
        <fullName evidence="2">Uncharacterized protein</fullName>
    </submittedName>
</protein>
<feature type="transmembrane region" description="Helical" evidence="1">
    <location>
        <begin position="36"/>
        <end position="53"/>
    </location>
</feature>
<keyword evidence="1" id="KW-0812">Transmembrane</keyword>
<proteinExistence type="predicted"/>
<evidence type="ECO:0000313" key="3">
    <source>
        <dbReference type="Proteomes" id="UP000276133"/>
    </source>
</evidence>
<evidence type="ECO:0000313" key="2">
    <source>
        <dbReference type="EMBL" id="RNA13210.1"/>
    </source>
</evidence>
<sequence length="67" mass="7911">MDTSFRFVREHILFLFFAKGQNCCIIMLLILNFSRLILLGVVHFYSLISRTDVQQDSKIQESMKILK</sequence>
<dbReference type="AlphaFoldDB" id="A0A3M7QPF2"/>
<gene>
    <name evidence="2" type="ORF">BpHYR1_038811</name>
</gene>
<dbReference type="EMBL" id="REGN01005472">
    <property type="protein sequence ID" value="RNA13210.1"/>
    <property type="molecule type" value="Genomic_DNA"/>
</dbReference>
<reference evidence="2 3" key="1">
    <citation type="journal article" date="2018" name="Sci. Rep.">
        <title>Genomic signatures of local adaptation to the degree of environmental predictability in rotifers.</title>
        <authorList>
            <person name="Franch-Gras L."/>
            <person name="Hahn C."/>
            <person name="Garcia-Roger E.M."/>
            <person name="Carmona M.J."/>
            <person name="Serra M."/>
            <person name="Gomez A."/>
        </authorList>
    </citation>
    <scope>NUCLEOTIDE SEQUENCE [LARGE SCALE GENOMIC DNA]</scope>
    <source>
        <strain evidence="2">HYR1</strain>
    </source>
</reference>